<accession>A0A8J6BBD2</accession>
<evidence type="ECO:0000256" key="1">
    <source>
        <dbReference type="SAM" id="MobiDB-lite"/>
    </source>
</evidence>
<name>A0A8J6BBD2_ELECQ</name>
<keyword evidence="3" id="KW-1185">Reference proteome</keyword>
<proteinExistence type="predicted"/>
<sequence length="78" mass="8358">ESEFAAEQVDLYDDVLAVASLGSAHADGKSNEPTSPIQATSAESNKKTPAVLYTYNNARKKASVYIGNFTWVSAAARY</sequence>
<feature type="region of interest" description="Disordered" evidence="1">
    <location>
        <begin position="23"/>
        <end position="45"/>
    </location>
</feature>
<reference evidence="2" key="1">
    <citation type="thesis" date="2020" institute="ProQuest LLC" country="789 East Eisenhower Parkway, Ann Arbor, MI, USA">
        <title>Comparative Genomics and Chromosome Evolution.</title>
        <authorList>
            <person name="Mudd A.B."/>
        </authorList>
    </citation>
    <scope>NUCLEOTIDE SEQUENCE</scope>
    <source>
        <strain evidence="2">HN-11 Male</strain>
        <tissue evidence="2">Kidney and liver</tissue>
    </source>
</reference>
<organism evidence="2 3">
    <name type="scientific">Eleutherodactylus coqui</name>
    <name type="common">Puerto Rican coqui</name>
    <dbReference type="NCBI Taxonomy" id="57060"/>
    <lineage>
        <taxon>Eukaryota</taxon>
        <taxon>Metazoa</taxon>
        <taxon>Chordata</taxon>
        <taxon>Craniata</taxon>
        <taxon>Vertebrata</taxon>
        <taxon>Euteleostomi</taxon>
        <taxon>Amphibia</taxon>
        <taxon>Batrachia</taxon>
        <taxon>Anura</taxon>
        <taxon>Neobatrachia</taxon>
        <taxon>Hyloidea</taxon>
        <taxon>Eleutherodactylidae</taxon>
        <taxon>Eleutherodactylinae</taxon>
        <taxon>Eleutherodactylus</taxon>
        <taxon>Eleutherodactylus</taxon>
    </lineage>
</organism>
<dbReference type="AlphaFoldDB" id="A0A8J6BBD2"/>
<dbReference type="Proteomes" id="UP000770717">
    <property type="component" value="Unassembled WGS sequence"/>
</dbReference>
<dbReference type="EMBL" id="WNTK01067385">
    <property type="protein sequence ID" value="KAG9460460.1"/>
    <property type="molecule type" value="Genomic_DNA"/>
</dbReference>
<feature type="compositionally biased region" description="Polar residues" evidence="1">
    <location>
        <begin position="31"/>
        <end position="43"/>
    </location>
</feature>
<evidence type="ECO:0000313" key="3">
    <source>
        <dbReference type="Proteomes" id="UP000770717"/>
    </source>
</evidence>
<feature type="non-terminal residue" evidence="2">
    <location>
        <position position="1"/>
    </location>
</feature>
<protein>
    <submittedName>
        <fullName evidence="2">Uncharacterized protein</fullName>
    </submittedName>
</protein>
<comment type="caution">
    <text evidence="2">The sequence shown here is derived from an EMBL/GenBank/DDBJ whole genome shotgun (WGS) entry which is preliminary data.</text>
</comment>
<evidence type="ECO:0000313" key="2">
    <source>
        <dbReference type="EMBL" id="KAG9460460.1"/>
    </source>
</evidence>
<dbReference type="OrthoDB" id="10065185at2759"/>
<gene>
    <name evidence="2" type="ORF">GDO78_021680</name>
</gene>